<reference evidence="1" key="2">
    <citation type="submission" date="2020-03" db="EMBL/GenBank/DDBJ databases">
        <title>Flavobacteriaceae bacterium strain TP-CH-4, a member of the family Flavobacteriaceae isolated from a deep-sea seamount.</title>
        <authorList>
            <person name="Zhang D.-C."/>
        </authorList>
    </citation>
    <scope>NUCLEOTIDE SEQUENCE</scope>
    <source>
        <strain evidence="1">TP-CH-4</strain>
    </source>
</reference>
<reference evidence="1" key="1">
    <citation type="submission" date="2019-07" db="EMBL/GenBank/DDBJ databases">
        <authorList>
            <person name="De-Chao Zhang Q."/>
        </authorList>
    </citation>
    <scope>NUCLEOTIDE SEQUENCE</scope>
    <source>
        <strain evidence="1">TP-CH-4</strain>
    </source>
</reference>
<gene>
    <name evidence="1" type="ORF">FK220_000125</name>
</gene>
<sequence>MAQTQNHTKASKAKKIDELSLELRQWKSSFRFMRDEITFIEHLLNSYAFQPNTPNLFERLSDYLDRIKKVTIKAIDVKAAILQYEKELGGMMECMTDDCYEDYCTKHNRIKAETADCLEDFHNLKSEIFNYAGGILKRRKPDHT</sequence>
<keyword evidence="2" id="KW-1185">Reference proteome</keyword>
<dbReference type="AlphaFoldDB" id="A0A967AQL8"/>
<evidence type="ECO:0000313" key="2">
    <source>
        <dbReference type="Proteomes" id="UP000707206"/>
    </source>
</evidence>
<dbReference type="Proteomes" id="UP000707206">
    <property type="component" value="Unassembled WGS sequence"/>
</dbReference>
<comment type="caution">
    <text evidence="1">The sequence shown here is derived from an EMBL/GenBank/DDBJ whole genome shotgun (WGS) entry which is preliminary data.</text>
</comment>
<name>A0A967AQL8_9FLAO</name>
<protein>
    <submittedName>
        <fullName evidence="1">DUF342 domain-containing protein</fullName>
    </submittedName>
</protein>
<evidence type="ECO:0000313" key="1">
    <source>
        <dbReference type="EMBL" id="NHF57725.1"/>
    </source>
</evidence>
<dbReference type="EMBL" id="VIKU02000001">
    <property type="protein sequence ID" value="NHF57725.1"/>
    <property type="molecule type" value="Genomic_DNA"/>
</dbReference>
<dbReference type="RefSeq" id="WP_152572259.1">
    <property type="nucleotide sequence ID" value="NZ_VIKU02000001.1"/>
</dbReference>
<accession>A0A967AQL8</accession>
<proteinExistence type="predicted"/>
<organism evidence="1 2">
    <name type="scientific">Pelagihabitans pacificus</name>
    <dbReference type="NCBI Taxonomy" id="2696054"/>
    <lineage>
        <taxon>Bacteria</taxon>
        <taxon>Pseudomonadati</taxon>
        <taxon>Bacteroidota</taxon>
        <taxon>Flavobacteriia</taxon>
        <taxon>Flavobacteriales</taxon>
        <taxon>Flavobacteriaceae</taxon>
        <taxon>Pelagihabitans</taxon>
    </lineage>
</organism>